<protein>
    <submittedName>
        <fullName evidence="2">Uncharacterized protein</fullName>
    </submittedName>
</protein>
<evidence type="ECO:0000313" key="3">
    <source>
        <dbReference type="Proteomes" id="UP000688947"/>
    </source>
</evidence>
<feature type="chain" id="PRO_5035810119" evidence="1">
    <location>
        <begin position="21"/>
        <end position="150"/>
    </location>
</feature>
<name>A0A8T1URG8_9STRA</name>
<organism evidence="2 3">
    <name type="scientific">Phytophthora cactorum</name>
    <dbReference type="NCBI Taxonomy" id="29920"/>
    <lineage>
        <taxon>Eukaryota</taxon>
        <taxon>Sar</taxon>
        <taxon>Stramenopiles</taxon>
        <taxon>Oomycota</taxon>
        <taxon>Peronosporomycetes</taxon>
        <taxon>Peronosporales</taxon>
        <taxon>Peronosporaceae</taxon>
        <taxon>Phytophthora</taxon>
    </lineage>
</organism>
<evidence type="ECO:0000313" key="2">
    <source>
        <dbReference type="EMBL" id="KAG6968189.1"/>
    </source>
</evidence>
<dbReference type="OrthoDB" id="10344659at2759"/>
<accession>A0A8T1URG8</accession>
<sequence length="150" mass="16540">MMPAPTRVWWFACTLPLAYTKELHIPLQGRGCGGLVYNIPERIDVILTQRIAEFSKFPTSVQTAPKNGLTVTDPMLTGDYAGARKVALAYAWLDANACSCFLGTNYPGQVAYQMFIPQPIKKVLQLMGTCMVTVFVTLVDSQPSRPRQPG</sequence>
<evidence type="ECO:0000256" key="1">
    <source>
        <dbReference type="SAM" id="SignalP"/>
    </source>
</evidence>
<feature type="signal peptide" evidence="1">
    <location>
        <begin position="1"/>
        <end position="20"/>
    </location>
</feature>
<dbReference type="VEuPathDB" id="FungiDB:PC110_g9842"/>
<proteinExistence type="predicted"/>
<dbReference type="AlphaFoldDB" id="A0A8T1URG8"/>
<dbReference type="Proteomes" id="UP000688947">
    <property type="component" value="Unassembled WGS sequence"/>
</dbReference>
<reference evidence="2" key="1">
    <citation type="submission" date="2021-01" db="EMBL/GenBank/DDBJ databases">
        <title>Phytophthora aleatoria, a newly-described species from Pinus radiata is distinct from Phytophthora cactorum isolates based on comparative genomics.</title>
        <authorList>
            <person name="Mcdougal R."/>
            <person name="Panda P."/>
            <person name="Williams N."/>
            <person name="Studholme D.J."/>
        </authorList>
    </citation>
    <scope>NUCLEOTIDE SEQUENCE</scope>
    <source>
        <strain evidence="2">NZFS 3830</strain>
    </source>
</reference>
<keyword evidence="1" id="KW-0732">Signal</keyword>
<gene>
    <name evidence="2" type="ORF">JG687_00003871</name>
</gene>
<comment type="caution">
    <text evidence="2">The sequence shown here is derived from an EMBL/GenBank/DDBJ whole genome shotgun (WGS) entry which is preliminary data.</text>
</comment>
<dbReference type="EMBL" id="JAENGZ010000125">
    <property type="protein sequence ID" value="KAG6968189.1"/>
    <property type="molecule type" value="Genomic_DNA"/>
</dbReference>